<keyword evidence="3" id="KW-1185">Reference proteome</keyword>
<protein>
    <submittedName>
        <fullName evidence="2">Uncharacterized protein</fullName>
    </submittedName>
</protein>
<name>A0ABR3QVA0_9PLEO</name>
<evidence type="ECO:0000313" key="3">
    <source>
        <dbReference type="Proteomes" id="UP001521222"/>
    </source>
</evidence>
<dbReference type="Proteomes" id="UP001521222">
    <property type="component" value="Unassembled WGS sequence"/>
</dbReference>
<comment type="caution">
    <text evidence="2">The sequence shown here is derived from an EMBL/GenBank/DDBJ whole genome shotgun (WGS) entry which is preliminary data.</text>
</comment>
<proteinExistence type="predicted"/>
<evidence type="ECO:0000256" key="1">
    <source>
        <dbReference type="SAM" id="MobiDB-lite"/>
    </source>
</evidence>
<organism evidence="2 3">
    <name type="scientific">Nothophoma quercina</name>
    <dbReference type="NCBI Taxonomy" id="749835"/>
    <lineage>
        <taxon>Eukaryota</taxon>
        <taxon>Fungi</taxon>
        <taxon>Dikarya</taxon>
        <taxon>Ascomycota</taxon>
        <taxon>Pezizomycotina</taxon>
        <taxon>Dothideomycetes</taxon>
        <taxon>Pleosporomycetidae</taxon>
        <taxon>Pleosporales</taxon>
        <taxon>Pleosporineae</taxon>
        <taxon>Didymellaceae</taxon>
        <taxon>Nothophoma</taxon>
    </lineage>
</organism>
<dbReference type="EMBL" id="JAKIXB020000030">
    <property type="protein sequence ID" value="KAL1596081.1"/>
    <property type="molecule type" value="Genomic_DNA"/>
</dbReference>
<reference evidence="2 3" key="1">
    <citation type="submission" date="2024-02" db="EMBL/GenBank/DDBJ databases">
        <title>De novo assembly and annotation of 12 fungi associated with fruit tree decline syndrome in Ontario, Canada.</title>
        <authorList>
            <person name="Sulman M."/>
            <person name="Ellouze W."/>
            <person name="Ilyukhin E."/>
        </authorList>
    </citation>
    <scope>NUCLEOTIDE SEQUENCE [LARGE SCALE GENOMIC DNA]</scope>
    <source>
        <strain evidence="2 3">M97-236</strain>
    </source>
</reference>
<sequence>MQGELGQKPNTVREEVRAMNGLVTASAHRGENKAKSVVKSVGGRSGGQLRELLNDLESKAEGLAKSV</sequence>
<accession>A0ABR3QVA0</accession>
<gene>
    <name evidence="2" type="ORF">SLS59_008070</name>
</gene>
<feature type="region of interest" description="Disordered" evidence="1">
    <location>
        <begin position="23"/>
        <end position="49"/>
    </location>
</feature>
<evidence type="ECO:0000313" key="2">
    <source>
        <dbReference type="EMBL" id="KAL1596081.1"/>
    </source>
</evidence>